<name>A0A977PUY8_9CYAN</name>
<reference evidence="2" key="1">
    <citation type="submission" date="2021-04" db="EMBL/GenBank/DDBJ databases">
        <title>Genome sequence of Woronichinia naegeliana from Washington state freshwater lake bloom.</title>
        <authorList>
            <person name="Dreher T.W."/>
        </authorList>
    </citation>
    <scope>NUCLEOTIDE SEQUENCE</scope>
    <source>
        <strain evidence="2">WA131</strain>
    </source>
</reference>
<feature type="compositionally biased region" description="Basic and acidic residues" evidence="1">
    <location>
        <begin position="33"/>
        <end position="43"/>
    </location>
</feature>
<feature type="region of interest" description="Disordered" evidence="1">
    <location>
        <begin position="33"/>
        <end position="53"/>
    </location>
</feature>
<gene>
    <name evidence="2" type="ORF">KA717_29525</name>
</gene>
<protein>
    <submittedName>
        <fullName evidence="2">Uncharacterized protein</fullName>
    </submittedName>
</protein>
<proteinExistence type="predicted"/>
<evidence type="ECO:0000256" key="1">
    <source>
        <dbReference type="SAM" id="MobiDB-lite"/>
    </source>
</evidence>
<sequence length="53" mass="6045">MLETEELEKSFLSWISSLTEKMDIELIQIDGKTKRGSYDREKGLNAGSIPDLQ</sequence>
<dbReference type="EMBL" id="CP073041">
    <property type="protein sequence ID" value="UXE59817.1"/>
    <property type="molecule type" value="Genomic_DNA"/>
</dbReference>
<accession>A0A977PUY8</accession>
<dbReference type="AlphaFoldDB" id="A0A977PUY8"/>
<evidence type="ECO:0000313" key="2">
    <source>
        <dbReference type="EMBL" id="UXE59817.1"/>
    </source>
</evidence>
<dbReference type="Proteomes" id="UP001065613">
    <property type="component" value="Chromosome"/>
</dbReference>
<dbReference type="KEGG" id="wna:KA717_29525"/>
<organism evidence="2">
    <name type="scientific">Woronichinia naegeliana WA131</name>
    <dbReference type="NCBI Taxonomy" id="2824559"/>
    <lineage>
        <taxon>Bacteria</taxon>
        <taxon>Bacillati</taxon>
        <taxon>Cyanobacteriota</taxon>
        <taxon>Cyanophyceae</taxon>
        <taxon>Synechococcales</taxon>
        <taxon>Coelosphaeriaceae</taxon>
        <taxon>Woronichinia</taxon>
    </lineage>
</organism>